<dbReference type="AlphaFoldDB" id="A0A758ALQ9"/>
<proteinExistence type="predicted"/>
<gene>
    <name evidence="2" type="ORF">G8S40_001911</name>
</gene>
<reference evidence="2" key="2">
    <citation type="submission" date="2020-02" db="EMBL/GenBank/DDBJ databases">
        <authorList>
            <consortium name="NCBI Pathogen Detection Project"/>
        </authorList>
    </citation>
    <scope>NUCLEOTIDE SEQUENCE</scope>
    <source>
        <strain evidence="2">MA.CK_94/00004459</strain>
    </source>
</reference>
<protein>
    <submittedName>
        <fullName evidence="2">Uncharacterized protein</fullName>
    </submittedName>
</protein>
<sequence length="361" mass="40276">MVIKETMQDDSQQKALPDVTNSGGEYSPGPEDYAGTDVDESEWPSVTQAIALIRDIQAEADRRVGEAMEVAGEAECRLRNARGCAERRRRTIERLRADLAGRENNQAAPVPAPVVGVINYFDSAVPDFYRDGDGEPRWAEDIPDVRTVHDRENSPFVTRILREEGMSVCLDRVTGHDELRYQGMNWRELSEQNRTRNTARPPESVVCVSEDGLYWTVTHGLSTVCRARFQYDREGCLPVLQGVSLTTLTVDTVMEEACAELAGLLSNPSFPVFGSVTAGRERTGSIQDGPGWRLDTYRPEVNVQLYGDTTGRLPEAVTCHHVRDVYRLLSALNDAERDIRTARKATASRSWWSGLTGRTPE</sequence>
<name>A0A758ALQ9_SALER</name>
<reference evidence="2" key="1">
    <citation type="journal article" date="2018" name="Genome Biol.">
        <title>SKESA: strategic k-mer extension for scrupulous assemblies.</title>
        <authorList>
            <person name="Souvorov A."/>
            <person name="Agarwala R."/>
            <person name="Lipman D.J."/>
        </authorList>
    </citation>
    <scope>NUCLEOTIDE SEQUENCE</scope>
    <source>
        <strain evidence="2">MA.CK_94/00004459</strain>
    </source>
</reference>
<comment type="caution">
    <text evidence="2">The sequence shown here is derived from an EMBL/GenBank/DDBJ whole genome shotgun (WGS) entry which is preliminary data.</text>
</comment>
<dbReference type="EMBL" id="DAAXGR010000004">
    <property type="protein sequence ID" value="HAG0927930.1"/>
    <property type="molecule type" value="Genomic_DNA"/>
</dbReference>
<organism evidence="2">
    <name type="scientific">Salmonella enterica</name>
    <name type="common">Salmonella choleraesuis</name>
    <dbReference type="NCBI Taxonomy" id="28901"/>
    <lineage>
        <taxon>Bacteria</taxon>
        <taxon>Pseudomonadati</taxon>
        <taxon>Pseudomonadota</taxon>
        <taxon>Gammaproteobacteria</taxon>
        <taxon>Enterobacterales</taxon>
        <taxon>Enterobacteriaceae</taxon>
        <taxon>Salmonella</taxon>
    </lineage>
</organism>
<feature type="region of interest" description="Disordered" evidence="1">
    <location>
        <begin position="1"/>
        <end position="38"/>
    </location>
</feature>
<feature type="compositionally biased region" description="Polar residues" evidence="1">
    <location>
        <begin position="9"/>
        <end position="24"/>
    </location>
</feature>
<evidence type="ECO:0000313" key="2">
    <source>
        <dbReference type="EMBL" id="HAG0927930.1"/>
    </source>
</evidence>
<accession>A0A758ALQ9</accession>
<evidence type="ECO:0000256" key="1">
    <source>
        <dbReference type="SAM" id="MobiDB-lite"/>
    </source>
</evidence>